<protein>
    <submittedName>
        <fullName evidence="1">Uncharacterized protein</fullName>
    </submittedName>
</protein>
<accession>A0A0W0XRH8</accession>
<dbReference type="PATRIC" id="fig|458.5.peg.2081"/>
<dbReference type="OrthoDB" id="9875211at2"/>
<dbReference type="Proteomes" id="UP000054608">
    <property type="component" value="Unassembled WGS sequence"/>
</dbReference>
<proteinExistence type="predicted"/>
<evidence type="ECO:0000313" key="1">
    <source>
        <dbReference type="EMBL" id="KTD47071.1"/>
    </source>
</evidence>
<dbReference type="EMBL" id="LNYT01000020">
    <property type="protein sequence ID" value="KTD47071.1"/>
    <property type="molecule type" value="Genomic_DNA"/>
</dbReference>
<name>A0A0W0XRH8_9GAMM</name>
<organism evidence="1 2">
    <name type="scientific">Legionella rubrilucens</name>
    <dbReference type="NCBI Taxonomy" id="458"/>
    <lineage>
        <taxon>Bacteria</taxon>
        <taxon>Pseudomonadati</taxon>
        <taxon>Pseudomonadota</taxon>
        <taxon>Gammaproteobacteria</taxon>
        <taxon>Legionellales</taxon>
        <taxon>Legionellaceae</taxon>
        <taxon>Legionella</taxon>
    </lineage>
</organism>
<dbReference type="RefSeq" id="WP_058531985.1">
    <property type="nucleotide sequence ID" value="NZ_CAAAIN010000002.1"/>
</dbReference>
<dbReference type="AlphaFoldDB" id="A0A0W0XRH8"/>
<keyword evidence="2" id="KW-1185">Reference proteome</keyword>
<reference evidence="1 2" key="1">
    <citation type="submission" date="2015-11" db="EMBL/GenBank/DDBJ databases">
        <title>Genomic analysis of 38 Legionella species identifies large and diverse effector repertoires.</title>
        <authorList>
            <person name="Burstein D."/>
            <person name="Amaro F."/>
            <person name="Zusman T."/>
            <person name="Lifshitz Z."/>
            <person name="Cohen O."/>
            <person name="Gilbert J.A."/>
            <person name="Pupko T."/>
            <person name="Shuman H.A."/>
            <person name="Segal G."/>
        </authorList>
    </citation>
    <scope>NUCLEOTIDE SEQUENCE [LARGE SCALE GENOMIC DNA]</scope>
    <source>
        <strain evidence="1 2">WA-270A-C2</strain>
    </source>
</reference>
<comment type="caution">
    <text evidence="1">The sequence shown here is derived from an EMBL/GenBank/DDBJ whole genome shotgun (WGS) entry which is preliminary data.</text>
</comment>
<evidence type="ECO:0000313" key="2">
    <source>
        <dbReference type="Proteomes" id="UP000054608"/>
    </source>
</evidence>
<sequence>MHESRKKLIEQIAHQEAALYRCYDKVLAHKQYLSSVIERQESLIVLLVIPLLWGWRQGRVHQGFRQLLRLTMSTLLVQAAALFRRKLVQVARRSLVYTPPDVGKP</sequence>
<gene>
    <name evidence="1" type="ORF">Lrub_1993</name>
</gene>
<dbReference type="STRING" id="458.Lrub_1993"/>